<organism evidence="1 2">
    <name type="scientific">Megasphaera vaginalis</name>
    <name type="common">ex Srinivasan et al. 2021</name>
    <dbReference type="NCBI Taxonomy" id="1111454"/>
    <lineage>
        <taxon>Bacteria</taxon>
        <taxon>Bacillati</taxon>
        <taxon>Bacillota</taxon>
        <taxon>Negativicutes</taxon>
        <taxon>Veillonellales</taxon>
        <taxon>Veillonellaceae</taxon>
        <taxon>Megasphaera</taxon>
    </lineage>
</organism>
<dbReference type="EMBL" id="AWXA01000007">
    <property type="protein sequence ID" value="ERT62005.1"/>
    <property type="molecule type" value="Genomic_DNA"/>
</dbReference>
<gene>
    <name evidence="1" type="ORF">HMPREF1250_1976</name>
</gene>
<sequence length="105" mass="12039">MSVLDNFVEEILHAEGLLQSKGSKQAFLGRLLRGLEKERPPQFKVPLPKYTFESNLHGLSYDYQKREVTLSYKVASAVYPDVTVSFGTFRVLLEGLSLCIRMQKW</sequence>
<dbReference type="Proteomes" id="UP000017090">
    <property type="component" value="Unassembled WGS sequence"/>
</dbReference>
<proteinExistence type="predicted"/>
<name>U7URP6_9FIRM</name>
<evidence type="ECO:0000313" key="2">
    <source>
        <dbReference type="Proteomes" id="UP000017090"/>
    </source>
</evidence>
<dbReference type="OrthoDB" id="1622916at2"/>
<dbReference type="STRING" id="1111454.HMPREF1250_1976"/>
<reference evidence="1 2" key="1">
    <citation type="submission" date="2013-09" db="EMBL/GenBank/DDBJ databases">
        <authorList>
            <person name="Durkin A.S."/>
            <person name="Haft D.R."/>
            <person name="McCorrison J."/>
            <person name="Torralba M."/>
            <person name="Gillis M."/>
            <person name="Haft D.H."/>
            <person name="Methe B."/>
            <person name="Sutton G."/>
            <person name="Nelson K.E."/>
        </authorList>
    </citation>
    <scope>NUCLEOTIDE SEQUENCE [LARGE SCALE GENOMIC DNA]</scope>
    <source>
        <strain evidence="1 2">BV3C16-1</strain>
    </source>
</reference>
<comment type="caution">
    <text evidence="1">The sequence shown here is derived from an EMBL/GenBank/DDBJ whole genome shotgun (WGS) entry which is preliminary data.</text>
</comment>
<protein>
    <submittedName>
        <fullName evidence="1">Uncharacterized protein</fullName>
    </submittedName>
</protein>
<evidence type="ECO:0000313" key="1">
    <source>
        <dbReference type="EMBL" id="ERT62005.1"/>
    </source>
</evidence>
<accession>U7URP6</accession>
<dbReference type="PATRIC" id="fig|1111454.3.peg.310"/>
<dbReference type="RefSeq" id="WP_023052901.1">
    <property type="nucleotide sequence ID" value="NZ_AWXA01000007.1"/>
</dbReference>
<keyword evidence="2" id="KW-1185">Reference proteome</keyword>
<dbReference type="AlphaFoldDB" id="U7URP6"/>